<proteinExistence type="predicted"/>
<reference evidence="1 2" key="1">
    <citation type="submission" date="2024-09" db="EMBL/GenBank/DDBJ databases">
        <authorList>
            <person name="Sun Q."/>
            <person name="Mori K."/>
        </authorList>
    </citation>
    <scope>NUCLEOTIDE SEQUENCE [LARGE SCALE GENOMIC DNA]</scope>
    <source>
        <strain evidence="1 2">CCM 7904</strain>
    </source>
</reference>
<keyword evidence="2" id="KW-1185">Reference proteome</keyword>
<gene>
    <name evidence="1" type="ORF">ACFFIZ_06880</name>
</gene>
<name>A0ABV6CH30_9RHOB</name>
<evidence type="ECO:0000313" key="2">
    <source>
        <dbReference type="Proteomes" id="UP001589795"/>
    </source>
</evidence>
<evidence type="ECO:0008006" key="3">
    <source>
        <dbReference type="Google" id="ProtNLM"/>
    </source>
</evidence>
<protein>
    <recommendedName>
        <fullName evidence="3">Glutathione S-transferase</fullName>
    </recommendedName>
</protein>
<organism evidence="1 2">
    <name type="scientific">Paracoccus rhizosphaerae</name>
    <dbReference type="NCBI Taxonomy" id="1133347"/>
    <lineage>
        <taxon>Bacteria</taxon>
        <taxon>Pseudomonadati</taxon>
        <taxon>Pseudomonadota</taxon>
        <taxon>Alphaproteobacteria</taxon>
        <taxon>Rhodobacterales</taxon>
        <taxon>Paracoccaceae</taxon>
        <taxon>Paracoccus</taxon>
    </lineage>
</organism>
<evidence type="ECO:0000313" key="1">
    <source>
        <dbReference type="EMBL" id="MFC0200053.1"/>
    </source>
</evidence>
<accession>A0ABV6CH30</accession>
<dbReference type="Proteomes" id="UP001589795">
    <property type="component" value="Unassembled WGS sequence"/>
</dbReference>
<dbReference type="Gene3D" id="1.20.1050.10">
    <property type="match status" value="1"/>
</dbReference>
<dbReference type="RefSeq" id="WP_265506252.1">
    <property type="nucleotide sequence ID" value="NZ_JAOTBE010000010.1"/>
</dbReference>
<comment type="caution">
    <text evidence="1">The sequence shown here is derived from an EMBL/GenBank/DDBJ whole genome shotgun (WGS) entry which is preliminary data.</text>
</comment>
<dbReference type="SUPFAM" id="SSF47616">
    <property type="entry name" value="GST C-terminal domain-like"/>
    <property type="match status" value="1"/>
</dbReference>
<dbReference type="EMBL" id="JBHLWQ010000056">
    <property type="protein sequence ID" value="MFC0200053.1"/>
    <property type="molecule type" value="Genomic_DNA"/>
</dbReference>
<sequence>MLLNAASVFRAEATNQLCQFATILLCFYTFLMNNRYSAADLLCSSPFIWLPDLLPDDQALRDWVHRCRERPATVRMAERDARAR</sequence>
<dbReference type="InterPro" id="IPR036282">
    <property type="entry name" value="Glutathione-S-Trfase_C_sf"/>
</dbReference>